<reference evidence="1" key="1">
    <citation type="submission" date="2022-10" db="EMBL/GenBank/DDBJ databases">
        <title>The complete genomes of actinobacterial strains from the NBC collection.</title>
        <authorList>
            <person name="Joergensen T.S."/>
            <person name="Alvarez Arevalo M."/>
            <person name="Sterndorff E.B."/>
            <person name="Faurdal D."/>
            <person name="Vuksanovic O."/>
            <person name="Mourched A.-S."/>
            <person name="Charusanti P."/>
            <person name="Shaw S."/>
            <person name="Blin K."/>
            <person name="Weber T."/>
        </authorList>
    </citation>
    <scope>NUCLEOTIDE SEQUENCE</scope>
    <source>
        <strain evidence="1">NBC_00283</strain>
    </source>
</reference>
<sequence>MGRLFDTWMGTKYPDGGVEPLPVLEVRGALLALGGPDARFRVRNALPGERADLVAECRVPEVCLTLKTRMLFVPSKREVRALDEQWEERSQEHSRGQYGRGPATMVYKKWEFRRGADGRRHRVETFRFDTRDVKNPLRDTVLAAGWTWRGVLRKL</sequence>
<dbReference type="RefSeq" id="WP_328776944.1">
    <property type="nucleotide sequence ID" value="NZ_CP108057.1"/>
</dbReference>
<protein>
    <submittedName>
        <fullName evidence="1">Uncharacterized protein</fullName>
    </submittedName>
</protein>
<name>A0ABZ1RSR0_9ACTN</name>
<evidence type="ECO:0000313" key="1">
    <source>
        <dbReference type="EMBL" id="WUO49897.1"/>
    </source>
</evidence>
<keyword evidence="2" id="KW-1185">Reference proteome</keyword>
<dbReference type="EMBL" id="CP108057">
    <property type="protein sequence ID" value="WUO49897.1"/>
    <property type="molecule type" value="Genomic_DNA"/>
</dbReference>
<gene>
    <name evidence="1" type="ORF">OHU17_30940</name>
</gene>
<dbReference type="Proteomes" id="UP001432075">
    <property type="component" value="Chromosome"/>
</dbReference>
<proteinExistence type="predicted"/>
<accession>A0ABZ1RSR0</accession>
<organism evidence="1 2">
    <name type="scientific">Streptomyces goshikiensis</name>
    <dbReference type="NCBI Taxonomy" id="1942"/>
    <lineage>
        <taxon>Bacteria</taxon>
        <taxon>Bacillati</taxon>
        <taxon>Actinomycetota</taxon>
        <taxon>Actinomycetes</taxon>
        <taxon>Kitasatosporales</taxon>
        <taxon>Streptomycetaceae</taxon>
        <taxon>Streptomyces</taxon>
    </lineage>
</organism>
<evidence type="ECO:0000313" key="2">
    <source>
        <dbReference type="Proteomes" id="UP001432075"/>
    </source>
</evidence>